<proteinExistence type="predicted"/>
<evidence type="ECO:0000313" key="3">
    <source>
        <dbReference type="Proteomes" id="UP001164776"/>
    </source>
</evidence>
<dbReference type="EMBL" id="MU629568">
    <property type="protein sequence ID" value="KAJ1256053.1"/>
    <property type="molecule type" value="Genomic_DNA"/>
</dbReference>
<keyword evidence="3" id="KW-1185">Reference proteome</keyword>
<name>A0A9W7XCE3_9POAL</name>
<feature type="compositionally biased region" description="Pro residues" evidence="1">
    <location>
        <begin position="88"/>
        <end position="100"/>
    </location>
</feature>
<feature type="compositionally biased region" description="Low complexity" evidence="1">
    <location>
        <begin position="64"/>
        <end position="87"/>
    </location>
</feature>
<feature type="compositionally biased region" description="Basic and acidic residues" evidence="1">
    <location>
        <begin position="14"/>
        <end position="26"/>
    </location>
</feature>
<protein>
    <submittedName>
        <fullName evidence="2">Uncharacterized protein</fullName>
    </submittedName>
</protein>
<gene>
    <name evidence="2" type="ORF">BS78_K094900</name>
</gene>
<feature type="region of interest" description="Disordered" evidence="1">
    <location>
        <begin position="1"/>
        <end position="164"/>
    </location>
</feature>
<feature type="compositionally biased region" description="Basic residues" evidence="1">
    <location>
        <begin position="27"/>
        <end position="42"/>
    </location>
</feature>
<organism evidence="2 3">
    <name type="scientific">Paspalum vaginatum</name>
    <name type="common">seashore paspalum</name>
    <dbReference type="NCBI Taxonomy" id="158149"/>
    <lineage>
        <taxon>Eukaryota</taxon>
        <taxon>Viridiplantae</taxon>
        <taxon>Streptophyta</taxon>
        <taxon>Embryophyta</taxon>
        <taxon>Tracheophyta</taxon>
        <taxon>Spermatophyta</taxon>
        <taxon>Magnoliopsida</taxon>
        <taxon>Liliopsida</taxon>
        <taxon>Poales</taxon>
        <taxon>Poaceae</taxon>
        <taxon>PACMAD clade</taxon>
        <taxon>Panicoideae</taxon>
        <taxon>Andropogonodae</taxon>
        <taxon>Paspaleae</taxon>
        <taxon>Paspalinae</taxon>
        <taxon>Paspalum</taxon>
    </lineage>
</organism>
<dbReference type="AlphaFoldDB" id="A0A9W7XCE3"/>
<evidence type="ECO:0000256" key="1">
    <source>
        <dbReference type="SAM" id="MobiDB-lite"/>
    </source>
</evidence>
<dbReference type="EMBL" id="MU629568">
    <property type="protein sequence ID" value="KAJ1256052.1"/>
    <property type="molecule type" value="Genomic_DNA"/>
</dbReference>
<feature type="compositionally biased region" description="Basic and acidic residues" evidence="1">
    <location>
        <begin position="125"/>
        <end position="136"/>
    </location>
</feature>
<dbReference type="Proteomes" id="UP001164776">
    <property type="component" value="Unassembled WGS sequence"/>
</dbReference>
<sequence length="164" mass="17668">MLRGTLANRTAFGPRKEAQGPSERKTRAVHRVPHRSSSRRRLTAAAAPTSLVYAPSEPHHLRCRSASSPSPAVPSRRTVPSPASTTPDPTPSPTSVPPAPTHRRRWLHRLPLLDATGPVHAGTSRRLEPSAGRQEKCCPASSNPVFWTTKASTGDSNGKLRSPD</sequence>
<reference evidence="2 3" key="1">
    <citation type="submission" date="2022-10" db="EMBL/GenBank/DDBJ databases">
        <title>WGS assembly of Paspalum vaginatum 540-79.</title>
        <authorList>
            <person name="Sun G."/>
            <person name="Wase N."/>
            <person name="Shu S."/>
            <person name="Jenkins J."/>
            <person name="Zhou B."/>
            <person name="Torres-Rodriguez J."/>
            <person name="Chen C."/>
            <person name="Sandor L."/>
            <person name="Plott C."/>
            <person name="Yoshinga Y."/>
            <person name="Daum C."/>
            <person name="Qi P."/>
            <person name="Barry K."/>
            <person name="Lipzen A."/>
            <person name="Berry L."/>
            <person name="Pedersen C."/>
            <person name="Gottilla T."/>
            <person name="Foltz A."/>
            <person name="Yu H."/>
            <person name="O'Malley R."/>
            <person name="Zhang C."/>
            <person name="Devos K."/>
            <person name="Sigmon B."/>
            <person name="Yu B."/>
            <person name="Obata T."/>
            <person name="Schmutz J."/>
            <person name="Schnable J."/>
        </authorList>
    </citation>
    <scope>NUCLEOTIDE SEQUENCE [LARGE SCALE GENOMIC DNA]</scope>
    <source>
        <strain evidence="3">cv. 540-79</strain>
    </source>
</reference>
<feature type="compositionally biased region" description="Polar residues" evidence="1">
    <location>
        <begin position="140"/>
        <end position="156"/>
    </location>
</feature>
<accession>A0A9W7XCE3</accession>
<evidence type="ECO:0000313" key="2">
    <source>
        <dbReference type="EMBL" id="KAJ1256052.1"/>
    </source>
</evidence>
<comment type="caution">
    <text evidence="2">The sequence shown here is derived from an EMBL/GenBank/DDBJ whole genome shotgun (WGS) entry which is preliminary data.</text>
</comment>